<feature type="compositionally biased region" description="Acidic residues" evidence="3">
    <location>
        <begin position="250"/>
        <end position="259"/>
    </location>
</feature>
<evidence type="ECO:0000313" key="5">
    <source>
        <dbReference type="Proteomes" id="UP000271889"/>
    </source>
</evidence>
<feature type="region of interest" description="Disordered" evidence="3">
    <location>
        <begin position="184"/>
        <end position="427"/>
    </location>
</feature>
<dbReference type="Proteomes" id="UP000271889">
    <property type="component" value="Unassembled WGS sequence"/>
</dbReference>
<dbReference type="PANTHER" id="PTHR48103">
    <property type="entry name" value="MIDASIN-RELATED"/>
    <property type="match status" value="1"/>
</dbReference>
<organism evidence="4 5">
    <name type="scientific">Cylicostephanus goldi</name>
    <name type="common">Nematode worm</name>
    <dbReference type="NCBI Taxonomy" id="71465"/>
    <lineage>
        <taxon>Eukaryota</taxon>
        <taxon>Metazoa</taxon>
        <taxon>Ecdysozoa</taxon>
        <taxon>Nematoda</taxon>
        <taxon>Chromadorea</taxon>
        <taxon>Rhabditida</taxon>
        <taxon>Rhabditina</taxon>
        <taxon>Rhabditomorpha</taxon>
        <taxon>Strongyloidea</taxon>
        <taxon>Strongylidae</taxon>
        <taxon>Cylicostephanus</taxon>
    </lineage>
</organism>
<evidence type="ECO:0000256" key="3">
    <source>
        <dbReference type="SAM" id="MobiDB-lite"/>
    </source>
</evidence>
<dbReference type="GO" id="GO:0005634">
    <property type="term" value="C:nucleus"/>
    <property type="evidence" value="ECO:0007669"/>
    <property type="project" value="TreeGrafter"/>
</dbReference>
<dbReference type="GO" id="GO:0000027">
    <property type="term" value="P:ribosomal large subunit assembly"/>
    <property type="evidence" value="ECO:0007669"/>
    <property type="project" value="TreeGrafter"/>
</dbReference>
<feature type="compositionally biased region" description="Acidic residues" evidence="3">
    <location>
        <begin position="218"/>
        <end position="235"/>
    </location>
</feature>
<sequence>MILLGECVTSSIEELRSNVGTLENTVSMLRDYFEYETAKIDEIRVNLNSTLKVDVIETKNIAVSIDDALLFVQGLYKSLTDTQKSGFAEMKLMDRFELLVNLMSVADLKKINTWITSIITNAKVGILPDTVDDLVYIMEILTFVVSSWSRNTSQALQSFSLLYHAILSMSMQLFEKGYVNPIPKAEKQESGQGESTETGEGGGMGEGEAKGDAKDVTDEMEESGQIEGLQDEEQEPPTGDAGQNEKPIEMDEDFAEDLQDIDRNEKGDDANSGEESEEEAEPEDKMGEVDNAEDQQLDPKLWDEEEKDKENKDLDQDSAAAENKTNELAAKDDSEVVADEGKTEEGIDEGNDDNETPENDVENVDERDVEKDAEDMDVGEDSQKVEESKEEASDEVAPIEEEPVEGDLTDEEDAEKNSTEDGNPEEE</sequence>
<dbReference type="GO" id="GO:0000055">
    <property type="term" value="P:ribosomal large subunit export from nucleus"/>
    <property type="evidence" value="ECO:0007669"/>
    <property type="project" value="TreeGrafter"/>
</dbReference>
<reference evidence="4 5" key="1">
    <citation type="submission" date="2018-11" db="EMBL/GenBank/DDBJ databases">
        <authorList>
            <consortium name="Pathogen Informatics"/>
        </authorList>
    </citation>
    <scope>NUCLEOTIDE SEQUENCE [LARGE SCALE GENOMIC DNA]</scope>
</reference>
<feature type="non-terminal residue" evidence="4">
    <location>
        <position position="427"/>
    </location>
</feature>
<feature type="compositionally biased region" description="Basic and acidic residues" evidence="3">
    <location>
        <begin position="260"/>
        <end position="269"/>
    </location>
</feature>
<keyword evidence="1" id="KW-0547">Nucleotide-binding</keyword>
<evidence type="ECO:0000256" key="2">
    <source>
        <dbReference type="ARBA" id="ARBA00022840"/>
    </source>
</evidence>
<feature type="compositionally biased region" description="Acidic residues" evidence="3">
    <location>
        <begin position="271"/>
        <end position="282"/>
    </location>
</feature>
<evidence type="ECO:0000313" key="4">
    <source>
        <dbReference type="EMBL" id="VDK51485.1"/>
    </source>
</evidence>
<gene>
    <name evidence="4" type="ORF">CGOC_LOCUS2082</name>
</gene>
<dbReference type="PANTHER" id="PTHR48103:SF2">
    <property type="entry name" value="MIDASIN"/>
    <property type="match status" value="1"/>
</dbReference>
<dbReference type="AlphaFoldDB" id="A0A3P6RCS4"/>
<feature type="compositionally biased region" description="Basic and acidic residues" evidence="3">
    <location>
        <begin position="381"/>
        <end position="391"/>
    </location>
</feature>
<protein>
    <submittedName>
        <fullName evidence="4">Uncharacterized protein</fullName>
    </submittedName>
</protein>
<feature type="compositionally biased region" description="Acidic residues" evidence="3">
    <location>
        <begin position="371"/>
        <end position="380"/>
    </location>
</feature>
<feature type="compositionally biased region" description="Basic and acidic residues" evidence="3">
    <location>
        <begin position="329"/>
        <end position="345"/>
    </location>
</feature>
<keyword evidence="5" id="KW-1185">Reference proteome</keyword>
<feature type="compositionally biased region" description="Acidic residues" evidence="3">
    <location>
        <begin position="392"/>
        <end position="414"/>
    </location>
</feature>
<dbReference type="OrthoDB" id="5875501at2759"/>
<dbReference type="GO" id="GO:0005524">
    <property type="term" value="F:ATP binding"/>
    <property type="evidence" value="ECO:0007669"/>
    <property type="project" value="UniProtKB-KW"/>
</dbReference>
<dbReference type="GO" id="GO:0030687">
    <property type="term" value="C:preribosome, large subunit precursor"/>
    <property type="evidence" value="ECO:0007669"/>
    <property type="project" value="TreeGrafter"/>
</dbReference>
<dbReference type="EMBL" id="UYRV01004435">
    <property type="protein sequence ID" value="VDK51485.1"/>
    <property type="molecule type" value="Genomic_DNA"/>
</dbReference>
<feature type="compositionally biased region" description="Basic and acidic residues" evidence="3">
    <location>
        <begin position="207"/>
        <end position="217"/>
    </location>
</feature>
<accession>A0A3P6RCS4</accession>
<name>A0A3P6RCS4_CYLGO</name>
<evidence type="ECO:0000256" key="1">
    <source>
        <dbReference type="ARBA" id="ARBA00022741"/>
    </source>
</evidence>
<feature type="compositionally biased region" description="Acidic residues" evidence="3">
    <location>
        <begin position="346"/>
        <end position="363"/>
    </location>
</feature>
<keyword evidence="2" id="KW-0067">ATP-binding</keyword>
<proteinExistence type="predicted"/>